<feature type="compositionally biased region" description="Low complexity" evidence="1">
    <location>
        <begin position="43"/>
        <end position="58"/>
    </location>
</feature>
<name>A0A444J509_9BACT</name>
<evidence type="ECO:0000313" key="3">
    <source>
        <dbReference type="Proteomes" id="UP000287853"/>
    </source>
</evidence>
<organism evidence="2 3">
    <name type="scientific">Candidatus Electrothrix aarhusensis</name>
    <dbReference type="NCBI Taxonomy" id="1859131"/>
    <lineage>
        <taxon>Bacteria</taxon>
        <taxon>Pseudomonadati</taxon>
        <taxon>Thermodesulfobacteriota</taxon>
        <taxon>Desulfobulbia</taxon>
        <taxon>Desulfobulbales</taxon>
        <taxon>Desulfobulbaceae</taxon>
        <taxon>Candidatus Electrothrix</taxon>
    </lineage>
</organism>
<comment type="caution">
    <text evidence="2">The sequence shown here is derived from an EMBL/GenBank/DDBJ whole genome shotgun (WGS) entry which is preliminary data.</text>
</comment>
<evidence type="ECO:0000313" key="2">
    <source>
        <dbReference type="EMBL" id="RWX48158.1"/>
    </source>
</evidence>
<sequence length="79" mass="9113">MLATLFLWSTDRVHAQRVTRFLQHQHLQPTPPETPPAQKVALSHSKPPQSPSPEESISHIIPYRHFQRKNKIVHSVSPH</sequence>
<protein>
    <submittedName>
        <fullName evidence="2">Uncharacterized protein</fullName>
    </submittedName>
</protein>
<gene>
    <name evidence="2" type="ORF">H206_05278</name>
</gene>
<reference evidence="2 3" key="1">
    <citation type="submission" date="2017-01" db="EMBL/GenBank/DDBJ databases">
        <title>The cable genome- insights into the physiology and evolution of filamentous bacteria capable of sulfide oxidation via long distance electron transfer.</title>
        <authorList>
            <person name="Schreiber L."/>
            <person name="Bjerg J.T."/>
            <person name="Boggild A."/>
            <person name="Van De Vossenberg J."/>
            <person name="Meysman F."/>
            <person name="Nielsen L.P."/>
            <person name="Schramm A."/>
            <person name="Kjeldsen K.U."/>
        </authorList>
    </citation>
    <scope>NUCLEOTIDE SEQUENCE [LARGE SCALE GENOMIC DNA]</scope>
    <source>
        <strain evidence="2">MCF</strain>
    </source>
</reference>
<keyword evidence="3" id="KW-1185">Reference proteome</keyword>
<accession>A0A444J509</accession>
<feature type="region of interest" description="Disordered" evidence="1">
    <location>
        <begin position="24"/>
        <end position="58"/>
    </location>
</feature>
<proteinExistence type="predicted"/>
<evidence type="ECO:0000256" key="1">
    <source>
        <dbReference type="SAM" id="MobiDB-lite"/>
    </source>
</evidence>
<dbReference type="AlphaFoldDB" id="A0A444J509"/>
<dbReference type="Proteomes" id="UP000287853">
    <property type="component" value="Unassembled WGS sequence"/>
</dbReference>
<dbReference type="EMBL" id="MTKO01000005">
    <property type="protein sequence ID" value="RWX48158.1"/>
    <property type="molecule type" value="Genomic_DNA"/>
</dbReference>